<evidence type="ECO:0000256" key="7">
    <source>
        <dbReference type="ARBA" id="ARBA00022759"/>
    </source>
</evidence>
<dbReference type="InterPro" id="IPR001584">
    <property type="entry name" value="Integrase_cat-core"/>
</dbReference>
<sequence length="1132" mass="125421">MPGKKTLQVVVGSRVGCHEFWLAPIRDDCIIGLDLLTRWGACVDVAGPALCLDTETVALQSGRSVESQPSEARAGDNQPSSVGDPPIVPAAVPLRAPEGKIKEAVEELLQRSRQHLSPQQSGQLEQLLYEFVDILAARDEDCTQTGLVQHHIETGDAQPIRLRPHRLPLAKRQVAEDLIQAMASNGIIEPSSSPWAAPVVLVKKKGGGWRPCVDYRRLNAVTKKDSYPLPRIDDALDHVAGSSWFSSLDLRSGYWQVELTPEAKPKTAFTIGEGLWQFRVMPFGLCNAPATFERLMERVLNGIPRDRCVVYLDDLLVHASDFGGALKNLREVFSAIRQAGLRLNPAKCNLMARDTMFLGHVVSGQGVATDPGKVAAVKDWPTPTTISELRSFLGLASYYRRFVRNFASIASPLHRLTEKGRAFGWTQACDAAFQQLKMALVDAPVLAYPYPQQPFILDTDASNVGVGAVLSQVEGGAERVVAYYSCSLNRAERNYCVTRRELLAVILAVRHFRPYLLGSQFLLRTDHASLTWLLTFRQPEGQVARWLEVLQEYRFEVQHRPGHRHANADALSRRPCAEGMCRHCQRQEEREGSEPAMVVERVSGPTGLCVAAAELHSRGGGPSVTSSAGQAAGDHLFTRAQLRQQQAADPALAMVKGWLEAQQCPDWKTIAAEGPEVKVLRSQWNNLECHKGVLHRRWHAPGRGTDLLQLLVPRALRAEVLQMVHGAVGSGHYGNAKTWKRLRQRFYWPGCRQDVELHVHCCDTCTAQKGPSQRTRGPLQQYLVGAPMERVGVDVLGPFPTTDSGNRYVLVAMDYFTKWPEAYAVPDQSASTTAQKLVEEMFARFGAPGELHSDQGRNFESRLFREVCHRMGVRKTRTTPLHPQSDGLVERFNRTLATQLAILTDRHQRDWDQHLPLVLWSYRTAVQESSQCTPAALMFGRELRTPVDLVFGAPPEPEIVGGMELDYYRRLRERLQVVHDLARQAQKNAGVRQKRAYDNRCYGGTFQVGDQVWVYCPVRKRGVSPKLNSHWRGPGSVVGRLSDVVFRIRMPDGGKTVVLHKDRLAPYHPLISTGGGGGGESASAPGDGSMDNIGSVPGPSTRPEGEGRPVRSRRTPGHLRDFMLGDGVSGDT</sequence>
<evidence type="ECO:0000256" key="5">
    <source>
        <dbReference type="ARBA" id="ARBA00022695"/>
    </source>
</evidence>
<dbReference type="Pfam" id="PF22938">
    <property type="entry name" value="Integrase_p58_C"/>
    <property type="match status" value="1"/>
</dbReference>
<accession>A0A7N9B123</accession>
<dbReference type="GO" id="GO:0015074">
    <property type="term" value="P:DNA integration"/>
    <property type="evidence" value="ECO:0007669"/>
    <property type="project" value="InterPro"/>
</dbReference>
<keyword evidence="4" id="KW-0808">Transferase</keyword>
<keyword evidence="7" id="KW-0255">Endonuclease</keyword>
<keyword evidence="9" id="KW-0695">RNA-directed DNA polymerase</keyword>
<dbReference type="InterPro" id="IPR041588">
    <property type="entry name" value="Integrase_H2C2"/>
</dbReference>
<dbReference type="Pfam" id="PF00078">
    <property type="entry name" value="RVT_1"/>
    <property type="match status" value="1"/>
</dbReference>
<dbReference type="InterPro" id="IPR012337">
    <property type="entry name" value="RNaseH-like_sf"/>
</dbReference>
<evidence type="ECO:0000256" key="4">
    <source>
        <dbReference type="ARBA" id="ARBA00022679"/>
    </source>
</evidence>
<evidence type="ECO:0000256" key="2">
    <source>
        <dbReference type="ARBA" id="ARBA00012180"/>
    </source>
</evidence>
<organism evidence="14 15">
    <name type="scientific">Mastacembelus armatus</name>
    <name type="common">zig-zag eel</name>
    <dbReference type="NCBI Taxonomy" id="205130"/>
    <lineage>
        <taxon>Eukaryota</taxon>
        <taxon>Metazoa</taxon>
        <taxon>Chordata</taxon>
        <taxon>Craniata</taxon>
        <taxon>Vertebrata</taxon>
        <taxon>Euteleostomi</taxon>
        <taxon>Actinopterygii</taxon>
        <taxon>Neopterygii</taxon>
        <taxon>Teleostei</taxon>
        <taxon>Neoteleostei</taxon>
        <taxon>Acanthomorphata</taxon>
        <taxon>Anabantaria</taxon>
        <taxon>Synbranchiformes</taxon>
        <taxon>Mastacembelidae</taxon>
        <taxon>Mastacembelus</taxon>
    </lineage>
</organism>
<reference evidence="14" key="1">
    <citation type="submission" date="2025-08" db="UniProtKB">
        <authorList>
            <consortium name="Ensembl"/>
        </authorList>
    </citation>
    <scope>IDENTIFICATION</scope>
</reference>
<dbReference type="FunFam" id="3.10.20.370:FF:000001">
    <property type="entry name" value="Retrovirus-related Pol polyprotein from transposon 17.6-like protein"/>
    <property type="match status" value="1"/>
</dbReference>
<keyword evidence="15" id="KW-1185">Reference proteome</keyword>
<dbReference type="Gene3D" id="3.10.20.370">
    <property type="match status" value="1"/>
</dbReference>
<dbReference type="FunFam" id="1.10.340.70:FF:000001">
    <property type="entry name" value="Retrovirus-related Pol polyprotein from transposon gypsy-like Protein"/>
    <property type="match status" value="1"/>
</dbReference>
<dbReference type="PROSITE" id="PS50878">
    <property type="entry name" value="RT_POL"/>
    <property type="match status" value="1"/>
</dbReference>
<keyword evidence="5" id="KW-0548">Nucleotidyltransferase</keyword>
<dbReference type="GO" id="GO:0008233">
    <property type="term" value="F:peptidase activity"/>
    <property type="evidence" value="ECO:0007669"/>
    <property type="project" value="UniProtKB-KW"/>
</dbReference>
<dbReference type="PANTHER" id="PTHR37984:SF5">
    <property type="entry name" value="PROTEIN NYNRIN-LIKE"/>
    <property type="match status" value="1"/>
</dbReference>
<dbReference type="InterPro" id="IPR043128">
    <property type="entry name" value="Rev_trsase/Diguanyl_cyclase"/>
</dbReference>
<keyword evidence="8" id="KW-0378">Hydrolase</keyword>
<feature type="region of interest" description="Disordered" evidence="11">
    <location>
        <begin position="1068"/>
        <end position="1132"/>
    </location>
</feature>
<dbReference type="EC" id="3.1.26.4" evidence="2"/>
<dbReference type="CDD" id="cd09274">
    <property type="entry name" value="RNase_HI_RT_Ty3"/>
    <property type="match status" value="1"/>
</dbReference>
<dbReference type="PROSITE" id="PS50994">
    <property type="entry name" value="INTEGRASE"/>
    <property type="match status" value="1"/>
</dbReference>
<dbReference type="SUPFAM" id="SSF56672">
    <property type="entry name" value="DNA/RNA polymerases"/>
    <property type="match status" value="1"/>
</dbReference>
<dbReference type="InterPro" id="IPR000477">
    <property type="entry name" value="RT_dom"/>
</dbReference>
<dbReference type="InterPro" id="IPR041373">
    <property type="entry name" value="RT_RNaseH"/>
</dbReference>
<dbReference type="FunFam" id="3.30.420.10:FF:000032">
    <property type="entry name" value="Retrovirus-related Pol polyprotein from transposon 297-like Protein"/>
    <property type="match status" value="1"/>
</dbReference>
<evidence type="ECO:0000313" key="15">
    <source>
        <dbReference type="Proteomes" id="UP000261640"/>
    </source>
</evidence>
<evidence type="ECO:0000256" key="9">
    <source>
        <dbReference type="ARBA" id="ARBA00022918"/>
    </source>
</evidence>
<feature type="region of interest" description="Disordered" evidence="11">
    <location>
        <begin position="62"/>
        <end position="87"/>
    </location>
</feature>
<dbReference type="Pfam" id="PF17917">
    <property type="entry name" value="RT_RNaseH"/>
    <property type="match status" value="1"/>
</dbReference>
<reference evidence="14" key="2">
    <citation type="submission" date="2025-09" db="UniProtKB">
        <authorList>
            <consortium name="Ensembl"/>
        </authorList>
    </citation>
    <scope>IDENTIFICATION</scope>
</reference>
<dbReference type="GO" id="GO:0006508">
    <property type="term" value="P:proteolysis"/>
    <property type="evidence" value="ECO:0007669"/>
    <property type="project" value="UniProtKB-KW"/>
</dbReference>
<evidence type="ECO:0000256" key="11">
    <source>
        <dbReference type="SAM" id="MobiDB-lite"/>
    </source>
</evidence>
<evidence type="ECO:0000256" key="8">
    <source>
        <dbReference type="ARBA" id="ARBA00022801"/>
    </source>
</evidence>
<dbReference type="Proteomes" id="UP000261640">
    <property type="component" value="Unplaced"/>
</dbReference>
<name>A0A7N9B123_9TELE</name>
<dbReference type="GO" id="GO:0003676">
    <property type="term" value="F:nucleic acid binding"/>
    <property type="evidence" value="ECO:0007669"/>
    <property type="project" value="InterPro"/>
</dbReference>
<evidence type="ECO:0000259" key="13">
    <source>
        <dbReference type="PROSITE" id="PS50994"/>
    </source>
</evidence>
<evidence type="ECO:0000256" key="6">
    <source>
        <dbReference type="ARBA" id="ARBA00022722"/>
    </source>
</evidence>
<keyword evidence="6" id="KW-0540">Nuclease</keyword>
<dbReference type="Pfam" id="PF00665">
    <property type="entry name" value="rve"/>
    <property type="match status" value="1"/>
</dbReference>
<feature type="domain" description="Integrase catalytic" evidence="13">
    <location>
        <begin position="783"/>
        <end position="942"/>
    </location>
</feature>
<evidence type="ECO:0000259" key="12">
    <source>
        <dbReference type="PROSITE" id="PS50878"/>
    </source>
</evidence>
<dbReference type="Gene3D" id="1.10.340.70">
    <property type="match status" value="1"/>
</dbReference>
<dbReference type="Pfam" id="PF17921">
    <property type="entry name" value="Integrase_H2C2"/>
    <property type="match status" value="1"/>
</dbReference>
<evidence type="ECO:0000313" key="14">
    <source>
        <dbReference type="Ensembl" id="ENSMAMP00000064531.1"/>
    </source>
</evidence>
<dbReference type="GO" id="GO:0004523">
    <property type="term" value="F:RNA-DNA hybrid ribonuclease activity"/>
    <property type="evidence" value="ECO:0007669"/>
    <property type="project" value="UniProtKB-EC"/>
</dbReference>
<evidence type="ECO:0000256" key="1">
    <source>
        <dbReference type="ARBA" id="ARBA00010879"/>
    </source>
</evidence>
<dbReference type="AlphaFoldDB" id="A0A7N9B123"/>
<dbReference type="CDD" id="cd01647">
    <property type="entry name" value="RT_LTR"/>
    <property type="match status" value="1"/>
</dbReference>
<evidence type="ECO:0000256" key="10">
    <source>
        <dbReference type="ARBA" id="ARBA00039658"/>
    </source>
</evidence>
<dbReference type="FunFam" id="3.10.10.10:FF:000007">
    <property type="entry name" value="Retrovirus-related Pol polyprotein from transposon 17.6-like Protein"/>
    <property type="match status" value="1"/>
</dbReference>
<dbReference type="Gene3D" id="3.10.10.10">
    <property type="entry name" value="HIV Type 1 Reverse Transcriptase, subunit A, domain 1"/>
    <property type="match status" value="1"/>
</dbReference>
<dbReference type="Gene3D" id="3.30.70.270">
    <property type="match status" value="2"/>
</dbReference>
<dbReference type="InterPro" id="IPR050951">
    <property type="entry name" value="Retrovirus_Pol_polyprotein"/>
</dbReference>
<protein>
    <recommendedName>
        <fullName evidence="10">Gypsy retrotransposon integrase-like protein 1</fullName>
        <ecNumber evidence="2">3.1.26.4</ecNumber>
    </recommendedName>
</protein>
<dbReference type="GO" id="GO:0003964">
    <property type="term" value="F:RNA-directed DNA polymerase activity"/>
    <property type="evidence" value="ECO:0007669"/>
    <property type="project" value="UniProtKB-KW"/>
</dbReference>
<dbReference type="GeneTree" id="ENSGT01100000263500"/>
<dbReference type="InParanoid" id="A0A7N9B123"/>
<dbReference type="FunFam" id="3.30.70.270:FF:000020">
    <property type="entry name" value="Transposon Tf2-6 polyprotein-like Protein"/>
    <property type="match status" value="1"/>
</dbReference>
<dbReference type="SUPFAM" id="SSF53098">
    <property type="entry name" value="Ribonuclease H-like"/>
    <property type="match status" value="1"/>
</dbReference>
<keyword evidence="3" id="KW-0645">Protease</keyword>
<dbReference type="InterPro" id="IPR043502">
    <property type="entry name" value="DNA/RNA_pol_sf"/>
</dbReference>
<evidence type="ECO:0000256" key="3">
    <source>
        <dbReference type="ARBA" id="ARBA00022670"/>
    </source>
</evidence>
<dbReference type="InterPro" id="IPR036397">
    <property type="entry name" value="RNaseH_sf"/>
</dbReference>
<proteinExistence type="inferred from homology"/>
<comment type="similarity">
    <text evidence="1">Belongs to the beta type-B retroviral polymerase family. HERV class-II K(HML-2) pol subfamily.</text>
</comment>
<dbReference type="InterPro" id="IPR054465">
    <property type="entry name" value="Integrase_p58-like_C"/>
</dbReference>
<dbReference type="Ensembl" id="ENSMAMT00000061759.1">
    <property type="protein sequence ID" value="ENSMAMP00000064531.1"/>
    <property type="gene ID" value="ENSMAMG00000025783.1"/>
</dbReference>
<feature type="domain" description="Reverse transcriptase" evidence="12">
    <location>
        <begin position="183"/>
        <end position="362"/>
    </location>
</feature>
<dbReference type="PANTHER" id="PTHR37984">
    <property type="entry name" value="PROTEIN CBG26694"/>
    <property type="match status" value="1"/>
</dbReference>
<dbReference type="Gene3D" id="3.30.420.10">
    <property type="entry name" value="Ribonuclease H-like superfamily/Ribonuclease H"/>
    <property type="match status" value="1"/>
</dbReference>